<evidence type="ECO:0000313" key="1">
    <source>
        <dbReference type="EMBL" id="PWJ12970.1"/>
    </source>
</evidence>
<reference evidence="1 2" key="1">
    <citation type="submission" date="2018-05" db="EMBL/GenBank/DDBJ databases">
        <title>The Hungate 1000. A catalogue of reference genomes from the rumen microbiome.</title>
        <authorList>
            <person name="Kelly W."/>
        </authorList>
    </citation>
    <scope>NUCLEOTIDE SEQUENCE [LARGE SCALE GENOMIC DNA]</scope>
    <source>
        <strain evidence="1 2">SAb67</strain>
    </source>
</reference>
<dbReference type="OrthoDB" id="1420794at2"/>
<evidence type="ECO:0000313" key="2">
    <source>
        <dbReference type="Proteomes" id="UP000245720"/>
    </source>
</evidence>
<keyword evidence="1" id="KW-0808">Transferase</keyword>
<dbReference type="Gene3D" id="3.40.50.300">
    <property type="entry name" value="P-loop containing nucleotide triphosphate hydrolases"/>
    <property type="match status" value="1"/>
</dbReference>
<proteinExistence type="predicted"/>
<dbReference type="SUPFAM" id="SSF52540">
    <property type="entry name" value="P-loop containing nucleoside triphosphate hydrolases"/>
    <property type="match status" value="1"/>
</dbReference>
<accession>A0A315YMI5</accession>
<dbReference type="InterPro" id="IPR027417">
    <property type="entry name" value="P-loop_NTPase"/>
</dbReference>
<dbReference type="RefSeq" id="WP_109726263.1">
    <property type="nucleotide sequence ID" value="NZ_CACYST010000142.1"/>
</dbReference>
<name>A0A315YMI5_RUMFL</name>
<dbReference type="GO" id="GO:0016301">
    <property type="term" value="F:kinase activity"/>
    <property type="evidence" value="ECO:0007669"/>
    <property type="project" value="UniProtKB-KW"/>
</dbReference>
<dbReference type="EMBL" id="QGDI01000005">
    <property type="protein sequence ID" value="PWJ12970.1"/>
    <property type="molecule type" value="Genomic_DNA"/>
</dbReference>
<keyword evidence="1" id="KW-0418">Kinase</keyword>
<comment type="caution">
    <text evidence="1">The sequence shown here is derived from an EMBL/GenBank/DDBJ whole genome shotgun (WGS) entry which is preliminary data.</text>
</comment>
<protein>
    <submittedName>
        <fullName evidence="1">Uridine kinase</fullName>
    </submittedName>
</protein>
<dbReference type="AlphaFoldDB" id="A0A315YMI5"/>
<organism evidence="1 2">
    <name type="scientific">Ruminococcus flavefaciens</name>
    <dbReference type="NCBI Taxonomy" id="1265"/>
    <lineage>
        <taxon>Bacteria</taxon>
        <taxon>Bacillati</taxon>
        <taxon>Bacillota</taxon>
        <taxon>Clostridia</taxon>
        <taxon>Eubacteriales</taxon>
        <taxon>Oscillospiraceae</taxon>
        <taxon>Ruminococcus</taxon>
    </lineage>
</organism>
<dbReference type="Proteomes" id="UP000245720">
    <property type="component" value="Unassembled WGS sequence"/>
</dbReference>
<sequence>MNAAKITDEIMKRRSTDKTFMVGLDGLGGAGKSTVAEEVRKLLAEKGVNAEIFHIDDFIHPKAVRYNDDYPQWEQYYYLQWRYDHFLEAVAGPVRQGRELPPVELYDKDNDTYIVKSIQIPVGSVVLTEGIFLQREELEGAFDYMIYFDVPEEERLRRVLLRDGYIGDERAIREKYENRYFPAERFYAEKYSPAEKADTVL</sequence>
<gene>
    <name evidence="1" type="ORF">IE37_01467</name>
</gene>